<name>A0AAQ3JSA6_9LILI</name>
<evidence type="ECO:0000256" key="4">
    <source>
        <dbReference type="RuleBase" id="RU000383"/>
    </source>
</evidence>
<evidence type="ECO:0000313" key="8">
    <source>
        <dbReference type="EMBL" id="WOK95091.1"/>
    </source>
</evidence>
<evidence type="ECO:0000256" key="1">
    <source>
        <dbReference type="ARBA" id="ARBA00022618"/>
    </source>
</evidence>
<keyword evidence="1" id="KW-0132">Cell division</keyword>
<dbReference type="SUPFAM" id="SSF47954">
    <property type="entry name" value="Cyclin-like"/>
    <property type="match status" value="1"/>
</dbReference>
<dbReference type="Pfam" id="PF02984">
    <property type="entry name" value="Cyclin_C"/>
    <property type="match status" value="1"/>
</dbReference>
<dbReference type="EMBL" id="CP136890">
    <property type="protein sequence ID" value="WOK95091.1"/>
    <property type="molecule type" value="Genomic_DNA"/>
</dbReference>
<dbReference type="AlphaFoldDB" id="A0AAQ3JSA6"/>
<evidence type="ECO:0000259" key="6">
    <source>
        <dbReference type="SMART" id="SM00385"/>
    </source>
</evidence>
<dbReference type="GO" id="GO:0051301">
    <property type="term" value="P:cell division"/>
    <property type="evidence" value="ECO:0007669"/>
    <property type="project" value="UniProtKB-KW"/>
</dbReference>
<proteinExistence type="inferred from homology"/>
<keyword evidence="2 4" id="KW-0195">Cyclin</keyword>
<dbReference type="Gene3D" id="1.10.472.10">
    <property type="entry name" value="Cyclin-like"/>
    <property type="match status" value="2"/>
</dbReference>
<sequence>MALLSFFDHLYCQEESLELEDGEDAPAELLLPLLEDRETERHVLEAVAEEEWAEVLSSLAAKEGEALPLFVPDGGGGDSYLSSTRKEQVDWVARAAAIHGFSALTELLAVSYFDRCFLAYAGAGRGLLRLHDDKPWMGRLAAVACLSLAAKVEETHVPILLDLQVPAPAAEGGGFVFEAKTVRRMELLVLSVLGWRMNLVTPLSFVHHLLPRICSQNKAPNSSAPGIAARIRESARSCETALLSVIADWRWIQYSASVWAAAALLQATGSDGGGVDSQEIRHLISLLNAPKEKLEQCQQLIAESVSTSAAIVSYKRKHSSAFRHCSSPPSPSGVIGSCFSCESSCDSWPMWPSSVSSSPEVPPPSKRLNGAVNKRFGDDGAS</sequence>
<dbReference type="InterPro" id="IPR039361">
    <property type="entry name" value="Cyclin"/>
</dbReference>
<evidence type="ECO:0000256" key="3">
    <source>
        <dbReference type="ARBA" id="ARBA00023306"/>
    </source>
</evidence>
<feature type="domain" description="Cyclin-like" evidence="6">
    <location>
        <begin position="90"/>
        <end position="191"/>
    </location>
</feature>
<evidence type="ECO:0000313" key="9">
    <source>
        <dbReference type="Proteomes" id="UP001327560"/>
    </source>
</evidence>
<dbReference type="InterPro" id="IPR013763">
    <property type="entry name" value="Cyclin-like_dom"/>
</dbReference>
<dbReference type="Proteomes" id="UP001327560">
    <property type="component" value="Chromosome 1"/>
</dbReference>
<dbReference type="SMART" id="SM00385">
    <property type="entry name" value="CYCLIN"/>
    <property type="match status" value="1"/>
</dbReference>
<dbReference type="CDD" id="cd20543">
    <property type="entry name" value="CYCLIN_AtCycD-like_rpt1"/>
    <property type="match status" value="1"/>
</dbReference>
<comment type="similarity">
    <text evidence="4">Belongs to the cyclin family.</text>
</comment>
<evidence type="ECO:0000256" key="5">
    <source>
        <dbReference type="SAM" id="MobiDB-lite"/>
    </source>
</evidence>
<dbReference type="InterPro" id="IPR036915">
    <property type="entry name" value="Cyclin-like_sf"/>
</dbReference>
<organism evidence="8 9">
    <name type="scientific">Canna indica</name>
    <name type="common">Indian-shot</name>
    <dbReference type="NCBI Taxonomy" id="4628"/>
    <lineage>
        <taxon>Eukaryota</taxon>
        <taxon>Viridiplantae</taxon>
        <taxon>Streptophyta</taxon>
        <taxon>Embryophyta</taxon>
        <taxon>Tracheophyta</taxon>
        <taxon>Spermatophyta</taxon>
        <taxon>Magnoliopsida</taxon>
        <taxon>Liliopsida</taxon>
        <taxon>Zingiberales</taxon>
        <taxon>Cannaceae</taxon>
        <taxon>Canna</taxon>
    </lineage>
</organism>
<feature type="region of interest" description="Disordered" evidence="5">
    <location>
        <begin position="352"/>
        <end position="382"/>
    </location>
</feature>
<protein>
    <submittedName>
        <fullName evidence="8">Cyclin-D3-2-like isoform X1</fullName>
    </submittedName>
</protein>
<dbReference type="InterPro" id="IPR004367">
    <property type="entry name" value="Cyclin_C-dom"/>
</dbReference>
<reference evidence="8 9" key="1">
    <citation type="submission" date="2023-10" db="EMBL/GenBank/DDBJ databases">
        <title>Chromosome-scale genome assembly provides insights into flower coloration mechanisms of Canna indica.</title>
        <authorList>
            <person name="Li C."/>
        </authorList>
    </citation>
    <scope>NUCLEOTIDE SEQUENCE [LARGE SCALE GENOMIC DNA]</scope>
    <source>
        <tissue evidence="8">Flower</tissue>
    </source>
</reference>
<feature type="domain" description="Cyclin C-terminal" evidence="7">
    <location>
        <begin position="200"/>
        <end position="332"/>
    </location>
</feature>
<gene>
    <name evidence="8" type="ORF">Cni_G03798</name>
</gene>
<dbReference type="Pfam" id="PF00134">
    <property type="entry name" value="Cyclin_N"/>
    <property type="match status" value="1"/>
</dbReference>
<dbReference type="PANTHER" id="PTHR10177">
    <property type="entry name" value="CYCLINS"/>
    <property type="match status" value="1"/>
</dbReference>
<dbReference type="InterPro" id="IPR006671">
    <property type="entry name" value="Cyclin_N"/>
</dbReference>
<keyword evidence="9" id="KW-1185">Reference proteome</keyword>
<keyword evidence="3" id="KW-0131">Cell cycle</keyword>
<evidence type="ECO:0000259" key="7">
    <source>
        <dbReference type="SMART" id="SM01332"/>
    </source>
</evidence>
<accession>A0AAQ3JSA6</accession>
<dbReference type="SMART" id="SM01332">
    <property type="entry name" value="Cyclin_C"/>
    <property type="match status" value="1"/>
</dbReference>
<evidence type="ECO:0000256" key="2">
    <source>
        <dbReference type="ARBA" id="ARBA00023127"/>
    </source>
</evidence>